<keyword evidence="6 7" id="KW-0472">Membrane</keyword>
<feature type="transmembrane region" description="Helical" evidence="7">
    <location>
        <begin position="136"/>
        <end position="163"/>
    </location>
</feature>
<keyword evidence="4 7" id="KW-0812">Transmembrane</keyword>
<keyword evidence="10" id="KW-1185">Reference proteome</keyword>
<dbReference type="InterPro" id="IPR050366">
    <property type="entry name" value="BP-dependent_transpt_permease"/>
</dbReference>
<dbReference type="SUPFAM" id="SSF161098">
    <property type="entry name" value="MetI-like"/>
    <property type="match status" value="1"/>
</dbReference>
<dbReference type="Gene3D" id="1.10.3720.10">
    <property type="entry name" value="MetI-like"/>
    <property type="match status" value="1"/>
</dbReference>
<dbReference type="AlphaFoldDB" id="A0A1W1XG87"/>
<accession>A0A1W1XG87</accession>
<dbReference type="OrthoDB" id="9783218at2"/>
<dbReference type="Pfam" id="PF00528">
    <property type="entry name" value="BPD_transp_1"/>
    <property type="match status" value="1"/>
</dbReference>
<reference evidence="9 10" key="1">
    <citation type="submission" date="2017-04" db="EMBL/GenBank/DDBJ databases">
        <authorList>
            <person name="Afonso C.L."/>
            <person name="Miller P.J."/>
            <person name="Scott M.A."/>
            <person name="Spackman E."/>
            <person name="Goraichik I."/>
            <person name="Dimitrov K.M."/>
            <person name="Suarez D.L."/>
            <person name="Swayne D.E."/>
        </authorList>
    </citation>
    <scope>NUCLEOTIDE SEQUENCE [LARGE SCALE GENOMIC DNA]</scope>
    <source>
        <strain evidence="9 10">DSM 13146</strain>
    </source>
</reference>
<dbReference type="GO" id="GO:0055085">
    <property type="term" value="P:transmembrane transport"/>
    <property type="evidence" value="ECO:0007669"/>
    <property type="project" value="InterPro"/>
</dbReference>
<keyword evidence="3" id="KW-1003">Cell membrane</keyword>
<protein>
    <submittedName>
        <fullName evidence="9">Peptide/nickel transport system permease protein</fullName>
    </submittedName>
</protein>
<dbReference type="PANTHER" id="PTHR43386:SF1">
    <property type="entry name" value="D,D-DIPEPTIDE TRANSPORT SYSTEM PERMEASE PROTEIN DDPC-RELATED"/>
    <property type="match status" value="1"/>
</dbReference>
<dbReference type="CDD" id="cd06261">
    <property type="entry name" value="TM_PBP2"/>
    <property type="match status" value="1"/>
</dbReference>
<dbReference type="GO" id="GO:0005886">
    <property type="term" value="C:plasma membrane"/>
    <property type="evidence" value="ECO:0007669"/>
    <property type="project" value="UniProtKB-SubCell"/>
</dbReference>
<evidence type="ECO:0000256" key="3">
    <source>
        <dbReference type="ARBA" id="ARBA00022475"/>
    </source>
</evidence>
<evidence type="ECO:0000256" key="5">
    <source>
        <dbReference type="ARBA" id="ARBA00022989"/>
    </source>
</evidence>
<dbReference type="STRING" id="1121390.SAMN02746041_01508"/>
<proteinExistence type="inferred from homology"/>
<evidence type="ECO:0000313" key="9">
    <source>
        <dbReference type="EMBL" id="SMC22548.1"/>
    </source>
</evidence>
<feature type="transmembrane region" description="Helical" evidence="7">
    <location>
        <begin position="256"/>
        <end position="277"/>
    </location>
</feature>
<dbReference type="PANTHER" id="PTHR43386">
    <property type="entry name" value="OLIGOPEPTIDE TRANSPORT SYSTEM PERMEASE PROTEIN APPC"/>
    <property type="match status" value="1"/>
</dbReference>
<evidence type="ECO:0000256" key="1">
    <source>
        <dbReference type="ARBA" id="ARBA00004651"/>
    </source>
</evidence>
<dbReference type="EMBL" id="FWXF01000006">
    <property type="protein sequence ID" value="SMC22548.1"/>
    <property type="molecule type" value="Genomic_DNA"/>
</dbReference>
<dbReference type="PROSITE" id="PS50928">
    <property type="entry name" value="ABC_TM1"/>
    <property type="match status" value="1"/>
</dbReference>
<feature type="transmembrane region" description="Helical" evidence="7">
    <location>
        <begin position="22"/>
        <end position="44"/>
    </location>
</feature>
<dbReference type="InterPro" id="IPR000515">
    <property type="entry name" value="MetI-like"/>
</dbReference>
<gene>
    <name evidence="9" type="ORF">SAMN02746041_01508</name>
</gene>
<feature type="transmembrane region" description="Helical" evidence="7">
    <location>
        <begin position="205"/>
        <end position="222"/>
    </location>
</feature>
<evidence type="ECO:0000256" key="6">
    <source>
        <dbReference type="ARBA" id="ARBA00023136"/>
    </source>
</evidence>
<dbReference type="Proteomes" id="UP000192783">
    <property type="component" value="Unassembled WGS sequence"/>
</dbReference>
<evidence type="ECO:0000256" key="2">
    <source>
        <dbReference type="ARBA" id="ARBA00022448"/>
    </source>
</evidence>
<feature type="transmembrane region" description="Helical" evidence="7">
    <location>
        <begin position="92"/>
        <end position="116"/>
    </location>
</feature>
<feature type="domain" description="ABC transmembrane type-1" evidence="8">
    <location>
        <begin position="88"/>
        <end position="278"/>
    </location>
</feature>
<keyword evidence="2 7" id="KW-0813">Transport</keyword>
<evidence type="ECO:0000313" key="10">
    <source>
        <dbReference type="Proteomes" id="UP000192783"/>
    </source>
</evidence>
<comment type="subcellular location">
    <subcellularLocation>
        <location evidence="1 7">Cell membrane</location>
        <topology evidence="1 7">Multi-pass membrane protein</topology>
    </subcellularLocation>
</comment>
<evidence type="ECO:0000259" key="8">
    <source>
        <dbReference type="PROSITE" id="PS50928"/>
    </source>
</evidence>
<keyword evidence="5 7" id="KW-1133">Transmembrane helix</keyword>
<evidence type="ECO:0000256" key="4">
    <source>
        <dbReference type="ARBA" id="ARBA00022692"/>
    </source>
</evidence>
<organism evidence="9 10">
    <name type="scientific">Desulfacinum hydrothermale DSM 13146</name>
    <dbReference type="NCBI Taxonomy" id="1121390"/>
    <lineage>
        <taxon>Bacteria</taxon>
        <taxon>Pseudomonadati</taxon>
        <taxon>Thermodesulfobacteriota</taxon>
        <taxon>Syntrophobacteria</taxon>
        <taxon>Syntrophobacterales</taxon>
        <taxon>Syntrophobacteraceae</taxon>
        <taxon>Desulfacinum</taxon>
    </lineage>
</organism>
<comment type="similarity">
    <text evidence="7">Belongs to the binding-protein-dependent transport system permease family.</text>
</comment>
<name>A0A1W1XG87_9BACT</name>
<evidence type="ECO:0000256" key="7">
    <source>
        <dbReference type="RuleBase" id="RU363032"/>
    </source>
</evidence>
<sequence>MLPRGLKEFLATQARIISRHKFGLFGATVILAFGIIGLIGPLVAPHGPWESLRDANGKLAILRPPSSEFLLGTTSMGRDILSQMLYATRTTVIIGLVSGLISILIGANIGLISGYYGGRLDEVLMRFTDIIYGMPFLPFLIVLIALFGRSLWFVIIAICCIVWRTSARVVRAQTLAIKQRQFVLAAKARGCSNLRIIYRHIMPNILPLLLLYTAFNIAWSVLAEASASFLGFGDPDNLSWGGMLYSLWISGKIRTAWWWFAWPSICIILLVSALVFVSRAYEEVANPRLQQR</sequence>
<dbReference type="InterPro" id="IPR035906">
    <property type="entry name" value="MetI-like_sf"/>
</dbReference>